<evidence type="ECO:0000313" key="2">
    <source>
        <dbReference type="EMBL" id="TKT93216.1"/>
    </source>
</evidence>
<dbReference type="RefSeq" id="WP_137338892.1">
    <property type="nucleotide sequence ID" value="NZ_BSQH01000012.1"/>
</dbReference>
<accession>A0A4U6D8X8</accession>
<sequence>MKELVSILIPILNPELTVLEELILRHSLEALKRYPVILFSYEGADLSGIETNHDSLEILTFRPKYFENRQTLANLFLMEDFYNRFTWSDFVLIHELNSWIVKDEIHYWCKQGYDYLHANPVLDNSVFKNGQVNDFSKVLGLNDEQKKALGNGFNNDGLKLCHVQRMISTLSAKKKESHLYREQNDFDNKDSLFWELEANRLWPYLRKPTEIVQTRFSQNIENKSALFPDNRDAWPTGITGVNAKNIDHLPFYK</sequence>
<keyword evidence="3" id="KW-1185">Reference proteome</keyword>
<organism evidence="2 3">
    <name type="scientific">Dyadobacter frigoris</name>
    <dbReference type="NCBI Taxonomy" id="2576211"/>
    <lineage>
        <taxon>Bacteria</taxon>
        <taxon>Pseudomonadati</taxon>
        <taxon>Bacteroidota</taxon>
        <taxon>Cytophagia</taxon>
        <taxon>Cytophagales</taxon>
        <taxon>Spirosomataceae</taxon>
        <taxon>Dyadobacter</taxon>
    </lineage>
</organism>
<proteinExistence type="predicted"/>
<feature type="domain" description="DUF5672" evidence="1">
    <location>
        <begin position="56"/>
        <end position="238"/>
    </location>
</feature>
<dbReference type="AlphaFoldDB" id="A0A4U6D8X8"/>
<gene>
    <name evidence="2" type="ORF">FDK13_04995</name>
</gene>
<dbReference type="Pfam" id="PF18922">
    <property type="entry name" value="DUF5672"/>
    <property type="match status" value="1"/>
</dbReference>
<dbReference type="OrthoDB" id="7391526at2"/>
<protein>
    <recommendedName>
        <fullName evidence="1">DUF5672 domain-containing protein</fullName>
    </recommendedName>
</protein>
<reference evidence="2 3" key="1">
    <citation type="submission" date="2019-05" db="EMBL/GenBank/DDBJ databases">
        <title>Dyadobacter AR-3-8 sp. nov., isolated from arctic soil.</title>
        <authorList>
            <person name="Chaudhary D.K."/>
        </authorList>
    </citation>
    <scope>NUCLEOTIDE SEQUENCE [LARGE SCALE GENOMIC DNA]</scope>
    <source>
        <strain evidence="2 3">AR-3-8</strain>
    </source>
</reference>
<name>A0A4U6D8X8_9BACT</name>
<comment type="caution">
    <text evidence="2">The sequence shown here is derived from an EMBL/GenBank/DDBJ whole genome shotgun (WGS) entry which is preliminary data.</text>
</comment>
<evidence type="ECO:0000259" key="1">
    <source>
        <dbReference type="Pfam" id="PF18922"/>
    </source>
</evidence>
<dbReference type="EMBL" id="SZVO01000002">
    <property type="protein sequence ID" value="TKT93216.1"/>
    <property type="molecule type" value="Genomic_DNA"/>
</dbReference>
<evidence type="ECO:0000313" key="3">
    <source>
        <dbReference type="Proteomes" id="UP000304900"/>
    </source>
</evidence>
<dbReference type="InterPro" id="IPR043729">
    <property type="entry name" value="DUF5672"/>
</dbReference>
<dbReference type="Proteomes" id="UP000304900">
    <property type="component" value="Unassembled WGS sequence"/>
</dbReference>